<dbReference type="InterPro" id="IPR005259">
    <property type="entry name" value="PriA"/>
</dbReference>
<dbReference type="GO" id="GO:0006270">
    <property type="term" value="P:DNA replication initiation"/>
    <property type="evidence" value="ECO:0007669"/>
    <property type="project" value="TreeGrafter"/>
</dbReference>
<dbReference type="GO" id="GO:0005524">
    <property type="term" value="F:ATP binding"/>
    <property type="evidence" value="ECO:0007669"/>
    <property type="project" value="UniProtKB-UniRule"/>
</dbReference>
<dbReference type="CDD" id="cd18804">
    <property type="entry name" value="SF2_C_priA"/>
    <property type="match status" value="1"/>
</dbReference>
<dbReference type="PANTHER" id="PTHR30580">
    <property type="entry name" value="PRIMOSOMAL PROTEIN N"/>
    <property type="match status" value="1"/>
</dbReference>
<comment type="catalytic activity">
    <reaction evidence="11 12">
        <text>ATP + H2O = ADP + phosphate + H(+)</text>
        <dbReference type="Rhea" id="RHEA:13065"/>
        <dbReference type="ChEBI" id="CHEBI:15377"/>
        <dbReference type="ChEBI" id="CHEBI:15378"/>
        <dbReference type="ChEBI" id="CHEBI:30616"/>
        <dbReference type="ChEBI" id="CHEBI:43474"/>
        <dbReference type="ChEBI" id="CHEBI:456216"/>
        <dbReference type="EC" id="5.6.2.4"/>
    </reaction>
</comment>
<dbReference type="GO" id="GO:0016787">
    <property type="term" value="F:hydrolase activity"/>
    <property type="evidence" value="ECO:0007669"/>
    <property type="project" value="UniProtKB-KW"/>
</dbReference>
<accession>A0A8K2A0J7</accession>
<evidence type="ECO:0000256" key="10">
    <source>
        <dbReference type="ARBA" id="ARBA00023235"/>
    </source>
</evidence>
<proteinExistence type="inferred from homology"/>
<keyword evidence="3 12" id="KW-0479">Metal-binding</keyword>
<dbReference type="AlphaFoldDB" id="A0A8K2A0J7"/>
<dbReference type="InterPro" id="IPR011545">
    <property type="entry name" value="DEAD/DEAH_box_helicase_dom"/>
</dbReference>
<keyword evidence="9 12" id="KW-0238">DNA-binding</keyword>
<feature type="domain" description="Helicase ATP-binding" evidence="13">
    <location>
        <begin position="309"/>
        <end position="476"/>
    </location>
</feature>
<dbReference type="PROSITE" id="PS51192">
    <property type="entry name" value="HELICASE_ATP_BIND_1"/>
    <property type="match status" value="1"/>
</dbReference>
<comment type="cofactor">
    <cofactor evidence="12">
        <name>Zn(2+)</name>
        <dbReference type="ChEBI" id="CHEBI:29105"/>
    </cofactor>
    <text evidence="12">Binds 2 zinc ions per subunit.</text>
</comment>
<dbReference type="EC" id="5.6.2.4" evidence="12"/>
<organism evidence="14 15">
    <name type="scientific">Petrachloros mirabilis ULC683</name>
    <dbReference type="NCBI Taxonomy" id="2781853"/>
    <lineage>
        <taxon>Bacteria</taxon>
        <taxon>Bacillati</taxon>
        <taxon>Cyanobacteriota</taxon>
        <taxon>Cyanophyceae</taxon>
        <taxon>Synechococcales</taxon>
        <taxon>Petrachlorosaceae</taxon>
        <taxon>Petrachloros</taxon>
        <taxon>Petrachloros mirabilis</taxon>
    </lineage>
</organism>
<dbReference type="Pfam" id="PF17764">
    <property type="entry name" value="PriA_3primeBD"/>
    <property type="match status" value="1"/>
</dbReference>
<dbReference type="Gene3D" id="3.40.50.300">
    <property type="entry name" value="P-loop containing nucleotide triphosphate hydrolases"/>
    <property type="match status" value="2"/>
</dbReference>
<feature type="binding site" evidence="12">
    <location>
        <position position="576"/>
    </location>
    <ligand>
        <name>Zn(2+)</name>
        <dbReference type="ChEBI" id="CHEBI:29105"/>
        <label>2</label>
    </ligand>
</feature>
<comment type="similarity">
    <text evidence="12">Belongs to the helicase family. PriA subfamily.</text>
</comment>
<evidence type="ECO:0000313" key="14">
    <source>
        <dbReference type="EMBL" id="NCJ08760.1"/>
    </source>
</evidence>
<dbReference type="Pfam" id="PF18074">
    <property type="entry name" value="PriA_C"/>
    <property type="match status" value="1"/>
</dbReference>
<keyword evidence="1 12" id="KW-0639">Primosome</keyword>
<evidence type="ECO:0000256" key="7">
    <source>
        <dbReference type="ARBA" id="ARBA00022833"/>
    </source>
</evidence>
<keyword evidence="4 12" id="KW-0547">Nucleotide-binding</keyword>
<evidence type="ECO:0000256" key="2">
    <source>
        <dbReference type="ARBA" id="ARBA00022705"/>
    </source>
</evidence>
<keyword evidence="5 12" id="KW-0378">Hydrolase</keyword>
<feature type="binding site" evidence="12">
    <location>
        <position position="589"/>
    </location>
    <ligand>
        <name>Zn(2+)</name>
        <dbReference type="ChEBI" id="CHEBI:29105"/>
        <label>1</label>
    </ligand>
</feature>
<comment type="caution">
    <text evidence="14">The sequence shown here is derived from an EMBL/GenBank/DDBJ whole genome shotgun (WGS) entry which is preliminary data.</text>
</comment>
<evidence type="ECO:0000256" key="11">
    <source>
        <dbReference type="ARBA" id="ARBA00048988"/>
    </source>
</evidence>
<comment type="catalytic activity">
    <reaction evidence="12">
        <text>Couples ATP hydrolysis with the unwinding of duplex DNA by translocating in the 3'-5' direction.</text>
        <dbReference type="EC" id="5.6.2.4"/>
    </reaction>
</comment>
<dbReference type="HAMAP" id="MF_00983">
    <property type="entry name" value="PriA"/>
    <property type="match status" value="1"/>
</dbReference>
<dbReference type="Proteomes" id="UP000607397">
    <property type="component" value="Unassembled WGS sequence"/>
</dbReference>
<dbReference type="SMART" id="SM00487">
    <property type="entry name" value="DEXDc"/>
    <property type="match status" value="1"/>
</dbReference>
<feature type="binding site" evidence="12">
    <location>
        <position position="551"/>
    </location>
    <ligand>
        <name>Zn(2+)</name>
        <dbReference type="ChEBI" id="CHEBI:29105"/>
        <label>2</label>
    </ligand>
</feature>
<dbReference type="GO" id="GO:0006302">
    <property type="term" value="P:double-strand break repair"/>
    <property type="evidence" value="ECO:0007669"/>
    <property type="project" value="InterPro"/>
</dbReference>
<evidence type="ECO:0000256" key="3">
    <source>
        <dbReference type="ARBA" id="ARBA00022723"/>
    </source>
</evidence>
<feature type="binding site" evidence="12">
    <location>
        <position position="573"/>
    </location>
    <ligand>
        <name>Zn(2+)</name>
        <dbReference type="ChEBI" id="CHEBI:29105"/>
        <label>2</label>
    </ligand>
</feature>
<dbReference type="GO" id="GO:0003677">
    <property type="term" value="F:DNA binding"/>
    <property type="evidence" value="ECO:0007669"/>
    <property type="project" value="UniProtKB-UniRule"/>
</dbReference>
<evidence type="ECO:0000256" key="6">
    <source>
        <dbReference type="ARBA" id="ARBA00022806"/>
    </source>
</evidence>
<dbReference type="InterPro" id="IPR042115">
    <property type="entry name" value="PriA_3primeBD_sf"/>
</dbReference>
<dbReference type="InterPro" id="IPR001650">
    <property type="entry name" value="Helicase_C-like"/>
</dbReference>
<name>A0A8K2A0J7_9CYAN</name>
<comment type="subunit">
    <text evidence="12">Component of the replication restart primosome.</text>
</comment>
<feature type="binding site" evidence="12">
    <location>
        <position position="542"/>
    </location>
    <ligand>
        <name>Zn(2+)</name>
        <dbReference type="ChEBI" id="CHEBI:29105"/>
        <label>1</label>
    </ligand>
</feature>
<dbReference type="NCBIfam" id="NF004066">
    <property type="entry name" value="PRK05580.1-3"/>
    <property type="match status" value="1"/>
</dbReference>
<feature type="binding site" evidence="12">
    <location>
        <position position="554"/>
    </location>
    <ligand>
        <name>Zn(2+)</name>
        <dbReference type="ChEBI" id="CHEBI:29105"/>
        <label>2</label>
    </ligand>
</feature>
<evidence type="ECO:0000256" key="12">
    <source>
        <dbReference type="HAMAP-Rule" id="MF_00983"/>
    </source>
</evidence>
<dbReference type="SUPFAM" id="SSF52540">
    <property type="entry name" value="P-loop containing nucleoside triphosphate hydrolases"/>
    <property type="match status" value="2"/>
</dbReference>
<dbReference type="InterPro" id="IPR027417">
    <property type="entry name" value="P-loop_NTPase"/>
</dbReference>
<dbReference type="Pfam" id="PF18319">
    <property type="entry name" value="Zn_ribbon_PriA"/>
    <property type="match status" value="1"/>
</dbReference>
<evidence type="ECO:0000256" key="4">
    <source>
        <dbReference type="ARBA" id="ARBA00022741"/>
    </source>
</evidence>
<dbReference type="GO" id="GO:0006310">
    <property type="term" value="P:DNA recombination"/>
    <property type="evidence" value="ECO:0007669"/>
    <property type="project" value="InterPro"/>
</dbReference>
<evidence type="ECO:0000256" key="1">
    <source>
        <dbReference type="ARBA" id="ARBA00022515"/>
    </source>
</evidence>
<keyword evidence="10 12" id="KW-0413">Isomerase</keyword>
<dbReference type="Gene3D" id="3.40.1440.60">
    <property type="entry name" value="PriA, 3(prime) DNA-binding domain"/>
    <property type="match status" value="1"/>
</dbReference>
<dbReference type="EMBL" id="WVIC01000076">
    <property type="protein sequence ID" value="NCJ08760.1"/>
    <property type="molecule type" value="Genomic_DNA"/>
</dbReference>
<feature type="binding site" evidence="12">
    <location>
        <position position="586"/>
    </location>
    <ligand>
        <name>Zn(2+)</name>
        <dbReference type="ChEBI" id="CHEBI:29105"/>
        <label>1</label>
    </ligand>
</feature>
<sequence length="844" mass="94032">MSRTDEGKLEVTALAQEGQEQPLGSSGSSLKPVPALPAYVEVLVDCPGVEDLFTYQIPAELMISPGDILSVQFGAQQVGAIAVRLTAHCPLPPTQIRAVLDVISTRLFPPHYWPLLERVAQYYHTPLITAIRAALPPGLLTRSQRRIRLCHPNPDPDADLSPAARTLVDLLQRSPSQDYTWAYLQRQVKGASRGLRELQQRGWVESVLQPQQAAQPKRQQVVTLLTTESDPLSPRQREILTVLQQRGGELWLQELLQTCKTTSTTVKTLARKGCVSISPQERLRLESSPIHSDQALTLTPDQATALATLSNLRGYAQVLLHGVTGSGKTEVYLQAIAPILAQGQSALVLVPEIGLTPQLTDRFRARFGDRVRVYHSALSDGERYDTWRYLLGGTPQVVIGTRSAVFAPLSNVGLIILDEEHDTGYKQDQPAPSYHARTVAQWRAELENCPLVLGSATPALDSWVQCHATETAATQHYISLPQRVQNRPMPPITIVDMRLELQMGNRSMFSRQLQAALMGLRERQQQGLLFMHRRGHSTFVSCRSCGYVMECPHCSVSLTYHHSDETQQPLLRCHYCNYTQLQSPQCPQCQSPYFRFFGSGTQRVMAELKRQFPDLRLLRFDSDTTRVKGAHRQLLNQFAQGQADLMVGTQMLTKGLDLPQVQVVGVLAADGLLNLSDYRASERTFQTLLQVAGRSGRGEQPGTVILQTYNPDHPVIQAVQRYDYEGFVQAELEQRQTLHYPPYGQLIALRVSGLDLAAVEATAQTLATVLQHFLDQQEPETQILGPAPATILRVARRYRWQILVKRPVTAIQKTPLLALPIADLQQQCANTVRLSIDVDPLNLL</sequence>
<dbReference type="FunFam" id="3.40.50.300:FF:000489">
    <property type="entry name" value="Primosome assembly protein PriA"/>
    <property type="match status" value="1"/>
</dbReference>
<reference evidence="14" key="1">
    <citation type="submission" date="2019-12" db="EMBL/GenBank/DDBJ databases">
        <title>High-Quality draft genome sequences of three cyanobacteria isolated from the limestone walls of the Old Cathedral of Coimbra.</title>
        <authorList>
            <person name="Tiago I."/>
            <person name="Soares F."/>
            <person name="Portugal A."/>
        </authorList>
    </citation>
    <scope>NUCLEOTIDE SEQUENCE [LARGE SCALE GENOMIC DNA]</scope>
    <source>
        <strain evidence="14">C</strain>
    </source>
</reference>
<keyword evidence="2 12" id="KW-0235">DNA replication</keyword>
<dbReference type="CDD" id="cd17929">
    <property type="entry name" value="DEXHc_priA"/>
    <property type="match status" value="1"/>
</dbReference>
<feature type="binding site" evidence="12">
    <location>
        <position position="545"/>
    </location>
    <ligand>
        <name>Zn(2+)</name>
        <dbReference type="ChEBI" id="CHEBI:29105"/>
        <label>1</label>
    </ligand>
</feature>
<evidence type="ECO:0000259" key="13">
    <source>
        <dbReference type="PROSITE" id="PS51192"/>
    </source>
</evidence>
<dbReference type="GO" id="GO:0006269">
    <property type="term" value="P:DNA replication, synthesis of primer"/>
    <property type="evidence" value="ECO:0007669"/>
    <property type="project" value="UniProtKB-KW"/>
</dbReference>
<dbReference type="GO" id="GO:0043138">
    <property type="term" value="F:3'-5' DNA helicase activity"/>
    <property type="evidence" value="ECO:0007669"/>
    <property type="project" value="UniProtKB-EC"/>
</dbReference>
<dbReference type="PANTHER" id="PTHR30580:SF0">
    <property type="entry name" value="PRIMOSOMAL PROTEIN N"/>
    <property type="match status" value="1"/>
</dbReference>
<protein>
    <recommendedName>
        <fullName evidence="12">Replication restart protein PriA</fullName>
    </recommendedName>
    <alternativeName>
        <fullName evidence="12">ATP-dependent DNA helicase PriA</fullName>
        <ecNumber evidence="12">5.6.2.4</ecNumber>
    </alternativeName>
    <alternativeName>
        <fullName evidence="12">DNA 3'-5' helicase PriA</fullName>
    </alternativeName>
</protein>
<dbReference type="GO" id="GO:0008270">
    <property type="term" value="F:zinc ion binding"/>
    <property type="evidence" value="ECO:0007669"/>
    <property type="project" value="UniProtKB-UniRule"/>
</dbReference>
<keyword evidence="15" id="KW-1185">Reference proteome</keyword>
<evidence type="ECO:0000313" key="15">
    <source>
        <dbReference type="Proteomes" id="UP000607397"/>
    </source>
</evidence>
<evidence type="ECO:0000256" key="5">
    <source>
        <dbReference type="ARBA" id="ARBA00022801"/>
    </source>
</evidence>
<dbReference type="InterPro" id="IPR014001">
    <property type="entry name" value="Helicase_ATP-bd"/>
</dbReference>
<dbReference type="Pfam" id="PF00270">
    <property type="entry name" value="DEAD"/>
    <property type="match status" value="1"/>
</dbReference>
<keyword evidence="8 12" id="KW-0067">ATP-binding</keyword>
<dbReference type="InterPro" id="IPR040498">
    <property type="entry name" value="PriA_CRR"/>
</dbReference>
<dbReference type="InterPro" id="IPR041222">
    <property type="entry name" value="PriA_3primeBD"/>
</dbReference>
<comment type="function">
    <text evidence="12">Initiates the restart of stalled replication forks, which reloads the replicative helicase on sites other than the origin of replication. Recognizes and binds to abandoned replication forks and remodels them to uncover a helicase loading site. Promotes assembly of the primosome at these replication forks.</text>
</comment>
<dbReference type="SMART" id="SM00490">
    <property type="entry name" value="HELICc"/>
    <property type="match status" value="1"/>
</dbReference>
<dbReference type="GO" id="GO:1990077">
    <property type="term" value="C:primosome complex"/>
    <property type="evidence" value="ECO:0007669"/>
    <property type="project" value="UniProtKB-UniRule"/>
</dbReference>
<keyword evidence="6 12" id="KW-0347">Helicase</keyword>
<evidence type="ECO:0000256" key="8">
    <source>
        <dbReference type="ARBA" id="ARBA00022840"/>
    </source>
</evidence>
<dbReference type="RefSeq" id="WP_161827231.1">
    <property type="nucleotide sequence ID" value="NZ_WVIC01000076.1"/>
</dbReference>
<keyword evidence="7 12" id="KW-0862">Zinc</keyword>
<evidence type="ECO:0000256" key="9">
    <source>
        <dbReference type="ARBA" id="ARBA00023125"/>
    </source>
</evidence>
<dbReference type="Pfam" id="PF00271">
    <property type="entry name" value="Helicase_C"/>
    <property type="match status" value="1"/>
</dbReference>
<dbReference type="NCBIfam" id="TIGR00595">
    <property type="entry name" value="priA"/>
    <property type="match status" value="1"/>
</dbReference>
<dbReference type="InterPro" id="IPR041236">
    <property type="entry name" value="PriA_C"/>
</dbReference>
<gene>
    <name evidence="12 14" type="primary">priA</name>
    <name evidence="14" type="ORF">GS597_20055</name>
</gene>